<name>A0ABU0JZH9_9BACL</name>
<proteinExistence type="inferred from homology"/>
<evidence type="ECO:0000256" key="3">
    <source>
        <dbReference type="ARBA" id="ARBA00022475"/>
    </source>
</evidence>
<dbReference type="RefSeq" id="WP_301550314.1">
    <property type="nucleotide sequence ID" value="NZ_JAQRMZ010000001.1"/>
</dbReference>
<evidence type="ECO:0000313" key="9">
    <source>
        <dbReference type="EMBL" id="MDQ0482522.1"/>
    </source>
</evidence>
<keyword evidence="6 7" id="KW-0472">Membrane</keyword>
<protein>
    <submittedName>
        <fullName evidence="9">Capsular polysaccharide biosynthesis protein</fullName>
    </submittedName>
</protein>
<keyword evidence="4 7" id="KW-0812">Transmembrane</keyword>
<feature type="domain" description="Polysaccharide chain length determinant N-terminal" evidence="8">
    <location>
        <begin position="4"/>
        <end position="79"/>
    </location>
</feature>
<dbReference type="InterPro" id="IPR050445">
    <property type="entry name" value="Bact_polysacc_biosynth/exp"/>
</dbReference>
<comment type="similarity">
    <text evidence="2">Belongs to the CpsC/CapA family.</text>
</comment>
<evidence type="ECO:0000256" key="2">
    <source>
        <dbReference type="ARBA" id="ARBA00006683"/>
    </source>
</evidence>
<comment type="caution">
    <text evidence="9">The sequence shown here is derived from an EMBL/GenBank/DDBJ whole genome shotgun (WGS) entry which is preliminary data.</text>
</comment>
<comment type="subcellular location">
    <subcellularLocation>
        <location evidence="1">Cell membrane</location>
        <topology evidence="1">Multi-pass membrane protein</topology>
    </subcellularLocation>
</comment>
<dbReference type="InterPro" id="IPR003856">
    <property type="entry name" value="LPS_length_determ_N"/>
</dbReference>
<keyword evidence="5 7" id="KW-1133">Transmembrane helix</keyword>
<feature type="transmembrane region" description="Helical" evidence="7">
    <location>
        <begin position="168"/>
        <end position="188"/>
    </location>
</feature>
<keyword evidence="10" id="KW-1185">Reference proteome</keyword>
<evidence type="ECO:0000256" key="7">
    <source>
        <dbReference type="SAM" id="Phobius"/>
    </source>
</evidence>
<organism evidence="9 10">
    <name type="scientific">Guptibacillus hwajinpoensis</name>
    <dbReference type="NCBI Taxonomy" id="208199"/>
    <lineage>
        <taxon>Bacteria</taxon>
        <taxon>Bacillati</taxon>
        <taxon>Bacillota</taxon>
        <taxon>Bacilli</taxon>
        <taxon>Bacillales</taxon>
        <taxon>Guptibacillaceae</taxon>
        <taxon>Guptibacillus</taxon>
    </lineage>
</organism>
<keyword evidence="3" id="KW-1003">Cell membrane</keyword>
<feature type="transmembrane region" description="Helical" evidence="7">
    <location>
        <begin position="21"/>
        <end position="40"/>
    </location>
</feature>
<dbReference type="GeneID" id="301325539"/>
<evidence type="ECO:0000256" key="1">
    <source>
        <dbReference type="ARBA" id="ARBA00004651"/>
    </source>
</evidence>
<evidence type="ECO:0000313" key="10">
    <source>
        <dbReference type="Proteomes" id="UP001226720"/>
    </source>
</evidence>
<dbReference type="PANTHER" id="PTHR32309:SF13">
    <property type="entry name" value="FERRIC ENTEROBACTIN TRANSPORT PROTEIN FEPE"/>
    <property type="match status" value="1"/>
</dbReference>
<dbReference type="PANTHER" id="PTHR32309">
    <property type="entry name" value="TYROSINE-PROTEIN KINASE"/>
    <property type="match status" value="1"/>
</dbReference>
<evidence type="ECO:0000256" key="4">
    <source>
        <dbReference type="ARBA" id="ARBA00022692"/>
    </source>
</evidence>
<accession>A0ABU0JZH9</accession>
<gene>
    <name evidence="9" type="ORF">QO000_001491</name>
</gene>
<sequence>MDQRMDLKQFFEILKRRYISIVLTTLVVLSIAIVASIYIIKPTYQATEYILIGTLSNDGSGMEGQQIERLLASTMDFIESPIVDNTVKSKYGFTDDQIEDSVSVQNTRNSQIINVIAKGNDSEKAQELAHAIASTSVDKMDKLLKVNQVELLSNNEGETKLTRVDNPIVNIVIGLAVGVFMGIGLALIREHFDDSVLTSDELKSQLGLRVLGELDFVDKKVRKRMFVSKKKLDLTIKEQKGGQIRA</sequence>
<dbReference type="Proteomes" id="UP001226720">
    <property type="component" value="Unassembled WGS sequence"/>
</dbReference>
<evidence type="ECO:0000256" key="5">
    <source>
        <dbReference type="ARBA" id="ARBA00022989"/>
    </source>
</evidence>
<evidence type="ECO:0000259" key="8">
    <source>
        <dbReference type="Pfam" id="PF02706"/>
    </source>
</evidence>
<reference evidence="9" key="1">
    <citation type="submission" date="2023-07" db="EMBL/GenBank/DDBJ databases">
        <title>Genomic Encyclopedia of Type Strains, Phase IV (KMG-IV): sequencing the most valuable type-strain genomes for metagenomic binning, comparative biology and taxonomic classification.</title>
        <authorList>
            <person name="Goeker M."/>
        </authorList>
    </citation>
    <scope>NUCLEOTIDE SEQUENCE [LARGE SCALE GENOMIC DNA]</scope>
    <source>
        <strain evidence="9">JSM 076093</strain>
    </source>
</reference>
<dbReference type="Pfam" id="PF02706">
    <property type="entry name" value="Wzz"/>
    <property type="match status" value="1"/>
</dbReference>
<evidence type="ECO:0000256" key="6">
    <source>
        <dbReference type="ARBA" id="ARBA00023136"/>
    </source>
</evidence>
<dbReference type="EMBL" id="JAUSWM010000002">
    <property type="protein sequence ID" value="MDQ0482522.1"/>
    <property type="molecule type" value="Genomic_DNA"/>
</dbReference>